<dbReference type="KEGG" id="cau:Caur_2016"/>
<dbReference type="Gene3D" id="2.60.40.1260">
    <property type="entry name" value="Lamin Tail domain"/>
    <property type="match status" value="1"/>
</dbReference>
<reference evidence="4" key="1">
    <citation type="journal article" date="2011" name="BMC Genomics">
        <title>Complete genome sequence of the filamentous anoxygenic phototrophic bacterium Chloroflexus aurantiacus.</title>
        <authorList>
            <person name="Tang K.H."/>
            <person name="Barry K."/>
            <person name="Chertkov O."/>
            <person name="Dalin E."/>
            <person name="Han C.S."/>
            <person name="Hauser L.J."/>
            <person name="Honchak B.M."/>
            <person name="Karbach L.E."/>
            <person name="Land M.L."/>
            <person name="Lapidus A."/>
            <person name="Larimer F.W."/>
            <person name="Mikhailova N."/>
            <person name="Pitluck S."/>
            <person name="Pierson B.K."/>
            <person name="Blankenship R.E."/>
        </authorList>
    </citation>
    <scope>NUCLEOTIDE SEQUENCE [LARGE SCALE GENOMIC DNA]</scope>
    <source>
        <strain evidence="4">ATCC 29366 / DSM 635 / J-10-fl</strain>
    </source>
</reference>
<dbReference type="PROSITE" id="PS51841">
    <property type="entry name" value="LTD"/>
    <property type="match status" value="1"/>
</dbReference>
<dbReference type="InParanoid" id="A9WEG9"/>
<dbReference type="InterPro" id="IPR001322">
    <property type="entry name" value="Lamin_tail_dom"/>
</dbReference>
<dbReference type="PATRIC" id="fig|324602.8.peg.2290"/>
<protein>
    <recommendedName>
        <fullName evidence="2">LTD domain-containing protein</fullName>
    </recommendedName>
</protein>
<organism evidence="3 4">
    <name type="scientific">Chloroflexus aurantiacus (strain ATCC 29366 / DSM 635 / J-10-fl)</name>
    <dbReference type="NCBI Taxonomy" id="324602"/>
    <lineage>
        <taxon>Bacteria</taxon>
        <taxon>Bacillati</taxon>
        <taxon>Chloroflexota</taxon>
        <taxon>Chloroflexia</taxon>
        <taxon>Chloroflexales</taxon>
        <taxon>Chloroflexineae</taxon>
        <taxon>Chloroflexaceae</taxon>
        <taxon>Chloroflexus</taxon>
    </lineage>
</organism>
<feature type="domain" description="LTD" evidence="2">
    <location>
        <begin position="197"/>
        <end position="317"/>
    </location>
</feature>
<dbReference type="EMBL" id="CP000909">
    <property type="protein sequence ID" value="ABY35231.1"/>
    <property type="molecule type" value="Genomic_DNA"/>
</dbReference>
<gene>
    <name evidence="3" type="ordered locus">Caur_2016</name>
</gene>
<dbReference type="HOGENOM" id="CLU_933323_0_0_0"/>
<name>A9WEG9_CHLAA</name>
<evidence type="ECO:0000313" key="4">
    <source>
        <dbReference type="Proteomes" id="UP000002008"/>
    </source>
</evidence>
<sequence length="317" mass="33840">MHKQRYYPITLLVAILVAASSILFLDYRLYAQPEALSCPRQQTVVLSGSNAPPLQGLIVLFAGQVVGGGFSDPAGNWRIPLRVNEPPGIYPVEVRLRSNQQLLASMLCYVDVPLPATATSLPTATPLPTATAIARPTTALPAIPTATASVPSPTRPTATPTTPLIGTPTATGQANGTPTATATASPRTPTPTSVRTPTTTTTPEPAGLAVTIEVFPYDPDTSSLNDEYVNLYSLEENDISIAGWRIVNISRPERPTFVFPPFILSPEVDLYVFTGPGTNNLSVGNFYWGRDEAVWRTGDIAQLLDAQGRLVSAYQVP</sequence>
<dbReference type="SUPFAM" id="SSF74853">
    <property type="entry name" value="Lamin A/C globular tail domain"/>
    <property type="match status" value="1"/>
</dbReference>
<dbReference type="AlphaFoldDB" id="A9WEG9"/>
<keyword evidence="4" id="KW-1185">Reference proteome</keyword>
<proteinExistence type="predicted"/>
<dbReference type="InterPro" id="IPR036415">
    <property type="entry name" value="Lamin_tail_dom_sf"/>
</dbReference>
<dbReference type="Pfam" id="PF00932">
    <property type="entry name" value="LTD"/>
    <property type="match status" value="1"/>
</dbReference>
<feature type="region of interest" description="Disordered" evidence="1">
    <location>
        <begin position="145"/>
        <end position="204"/>
    </location>
</feature>
<dbReference type="RefSeq" id="WP_012257885.1">
    <property type="nucleotide sequence ID" value="NC_010175.1"/>
</dbReference>
<dbReference type="Proteomes" id="UP000002008">
    <property type="component" value="Chromosome"/>
</dbReference>
<dbReference type="STRING" id="324602.Caur_2016"/>
<dbReference type="eggNOG" id="COG2333">
    <property type="taxonomic scope" value="Bacteria"/>
</dbReference>
<evidence type="ECO:0000259" key="2">
    <source>
        <dbReference type="PROSITE" id="PS51841"/>
    </source>
</evidence>
<evidence type="ECO:0000313" key="3">
    <source>
        <dbReference type="EMBL" id="ABY35231.1"/>
    </source>
</evidence>
<evidence type="ECO:0000256" key="1">
    <source>
        <dbReference type="SAM" id="MobiDB-lite"/>
    </source>
</evidence>
<accession>A9WEG9</accession>
<dbReference type="EnsemblBacteria" id="ABY35231">
    <property type="protein sequence ID" value="ABY35231"/>
    <property type="gene ID" value="Caur_2016"/>
</dbReference>